<dbReference type="PANTHER" id="PTHR30055:SF234">
    <property type="entry name" value="HTH-TYPE TRANSCRIPTIONAL REGULATOR BETI"/>
    <property type="match status" value="1"/>
</dbReference>
<evidence type="ECO:0000256" key="1">
    <source>
        <dbReference type="ARBA" id="ARBA00023015"/>
    </source>
</evidence>
<evidence type="ECO:0000313" key="6">
    <source>
        <dbReference type="EMBL" id="WGW12077.1"/>
    </source>
</evidence>
<dbReference type="RefSeq" id="WP_349638875.1">
    <property type="nucleotide sequence ID" value="NZ_CP090958.1"/>
</dbReference>
<evidence type="ECO:0000256" key="3">
    <source>
        <dbReference type="ARBA" id="ARBA00023163"/>
    </source>
</evidence>
<organism evidence="6 7">
    <name type="scientific">Saxibacter everestensis</name>
    <dbReference type="NCBI Taxonomy" id="2909229"/>
    <lineage>
        <taxon>Bacteria</taxon>
        <taxon>Bacillati</taxon>
        <taxon>Actinomycetota</taxon>
        <taxon>Actinomycetes</taxon>
        <taxon>Micrococcales</taxon>
        <taxon>Brevibacteriaceae</taxon>
        <taxon>Saxibacter</taxon>
    </lineage>
</organism>
<feature type="DNA-binding region" description="H-T-H motif" evidence="4">
    <location>
        <begin position="34"/>
        <end position="53"/>
    </location>
</feature>
<keyword evidence="3" id="KW-0804">Transcription</keyword>
<sequence length="190" mass="20521">MTVEQLPASGARSRTRNAIIEAAIRVMGRDASATLGDVASGAGVGRTTLHRYFPDRSNLLEAISSEVVSGLGGAIERARIGEGTGSEALRRMCREYFELGDLLNVVFTELVTIPDEAWGCDEGDDDPVAAVVIRGHNDGSIDPQMSPRWIQTMMWSLLYAGWSQVNDGATKHDTLDLILRTMRGAVSADK</sequence>
<evidence type="ECO:0000256" key="4">
    <source>
        <dbReference type="PROSITE-ProRule" id="PRU00335"/>
    </source>
</evidence>
<name>A0ABY8QSS3_9MICO</name>
<protein>
    <submittedName>
        <fullName evidence="6">TetR/AcrR family transcriptional regulator</fullName>
    </submittedName>
</protein>
<keyword evidence="7" id="KW-1185">Reference proteome</keyword>
<dbReference type="InterPro" id="IPR001647">
    <property type="entry name" value="HTH_TetR"/>
</dbReference>
<reference evidence="6 7" key="1">
    <citation type="submission" date="2023-05" db="EMBL/GenBank/DDBJ databases">
        <title>Lithophilousrod everest ZFBP1038 complete genpme.</title>
        <authorList>
            <person name="Tian M."/>
        </authorList>
    </citation>
    <scope>NUCLEOTIDE SEQUENCE [LARGE SCALE GENOMIC DNA]</scope>
    <source>
        <strain evidence="6 7">ZFBP1038</strain>
    </source>
</reference>
<keyword evidence="1" id="KW-0805">Transcription regulation</keyword>
<evidence type="ECO:0000313" key="7">
    <source>
        <dbReference type="Proteomes" id="UP001209083"/>
    </source>
</evidence>
<dbReference type="Gene3D" id="1.10.357.10">
    <property type="entry name" value="Tetracycline Repressor, domain 2"/>
    <property type="match status" value="1"/>
</dbReference>
<dbReference type="PANTHER" id="PTHR30055">
    <property type="entry name" value="HTH-TYPE TRANSCRIPTIONAL REGULATOR RUTR"/>
    <property type="match status" value="1"/>
</dbReference>
<dbReference type="EMBL" id="CP090958">
    <property type="protein sequence ID" value="WGW12077.1"/>
    <property type="molecule type" value="Genomic_DNA"/>
</dbReference>
<keyword evidence="2 4" id="KW-0238">DNA-binding</keyword>
<proteinExistence type="predicted"/>
<evidence type="ECO:0000259" key="5">
    <source>
        <dbReference type="PROSITE" id="PS50977"/>
    </source>
</evidence>
<dbReference type="InterPro" id="IPR050109">
    <property type="entry name" value="HTH-type_TetR-like_transc_reg"/>
</dbReference>
<gene>
    <name evidence="6" type="ORF">LWF01_18660</name>
</gene>
<dbReference type="Pfam" id="PF00440">
    <property type="entry name" value="TetR_N"/>
    <property type="match status" value="1"/>
</dbReference>
<evidence type="ECO:0000256" key="2">
    <source>
        <dbReference type="ARBA" id="ARBA00023125"/>
    </source>
</evidence>
<accession>A0ABY8QSS3</accession>
<dbReference type="Proteomes" id="UP001209083">
    <property type="component" value="Chromosome"/>
</dbReference>
<dbReference type="InterPro" id="IPR009057">
    <property type="entry name" value="Homeodomain-like_sf"/>
</dbReference>
<dbReference type="SUPFAM" id="SSF46689">
    <property type="entry name" value="Homeodomain-like"/>
    <property type="match status" value="1"/>
</dbReference>
<dbReference type="PROSITE" id="PS50977">
    <property type="entry name" value="HTH_TETR_2"/>
    <property type="match status" value="1"/>
</dbReference>
<feature type="domain" description="HTH tetR-type" evidence="5">
    <location>
        <begin position="13"/>
        <end position="71"/>
    </location>
</feature>